<accession>A0A1U7NQD0</accession>
<dbReference type="GO" id="GO:0008926">
    <property type="term" value="F:mannitol-1-phosphate 5-dehydrogenase activity"/>
    <property type="evidence" value="ECO:0007669"/>
    <property type="project" value="UniProtKB-EC"/>
</dbReference>
<dbReference type="InterPro" id="IPR013328">
    <property type="entry name" value="6PGD_dom2"/>
</dbReference>
<keyword evidence="1" id="KW-0560">Oxidoreductase</keyword>
<gene>
    <name evidence="5" type="ORF">BO225_01195</name>
</gene>
<dbReference type="STRING" id="1862672.BO225_01195"/>
<name>A0A1U7NQD0_9FIRM</name>
<dbReference type="RefSeq" id="WP_076340470.1">
    <property type="nucleotide sequence ID" value="NZ_CATFGC010000080.1"/>
</dbReference>
<dbReference type="InterPro" id="IPR036291">
    <property type="entry name" value="NAD(P)-bd_dom_sf"/>
</dbReference>
<dbReference type="Pfam" id="PF08125">
    <property type="entry name" value="Mannitol_dh_C"/>
    <property type="match status" value="1"/>
</dbReference>
<dbReference type="InterPro" id="IPR050988">
    <property type="entry name" value="Mannitol_DH/Oxidoreductase"/>
</dbReference>
<dbReference type="PANTHER" id="PTHR43362:SF1">
    <property type="entry name" value="MANNITOL DEHYDROGENASE 2-RELATED"/>
    <property type="match status" value="1"/>
</dbReference>
<dbReference type="GeneID" id="78274567"/>
<dbReference type="InterPro" id="IPR008927">
    <property type="entry name" value="6-PGluconate_DH-like_C_sf"/>
</dbReference>
<dbReference type="AlphaFoldDB" id="A0A1U7NQD0"/>
<dbReference type="InterPro" id="IPR013118">
    <property type="entry name" value="Mannitol_DH_C"/>
</dbReference>
<comment type="catalytic activity">
    <reaction evidence="2">
        <text>D-mannitol 1-phosphate + NAD(+) = beta-D-fructose 6-phosphate + NADH + H(+)</text>
        <dbReference type="Rhea" id="RHEA:19661"/>
        <dbReference type="ChEBI" id="CHEBI:15378"/>
        <dbReference type="ChEBI" id="CHEBI:57540"/>
        <dbReference type="ChEBI" id="CHEBI:57634"/>
        <dbReference type="ChEBI" id="CHEBI:57945"/>
        <dbReference type="ChEBI" id="CHEBI:61381"/>
        <dbReference type="EC" id="1.1.1.17"/>
    </reaction>
</comment>
<evidence type="ECO:0000259" key="4">
    <source>
        <dbReference type="Pfam" id="PF08125"/>
    </source>
</evidence>
<dbReference type="InterPro" id="IPR013131">
    <property type="entry name" value="Mannitol_DH_N"/>
</dbReference>
<proteinExistence type="predicted"/>
<feature type="domain" description="Mannitol dehydrogenase C-terminal" evidence="4">
    <location>
        <begin position="318"/>
        <end position="505"/>
    </location>
</feature>
<dbReference type="Pfam" id="PF01232">
    <property type="entry name" value="Mannitol_dh"/>
    <property type="match status" value="1"/>
</dbReference>
<evidence type="ECO:0000313" key="6">
    <source>
        <dbReference type="Proteomes" id="UP000186705"/>
    </source>
</evidence>
<dbReference type="PANTHER" id="PTHR43362">
    <property type="entry name" value="MANNITOL DEHYDROGENASE DSF1-RELATED"/>
    <property type="match status" value="1"/>
</dbReference>
<dbReference type="Gene3D" id="1.10.1040.10">
    <property type="entry name" value="N-(1-d-carboxylethyl)-l-norvaline Dehydrogenase, domain 2"/>
    <property type="match status" value="1"/>
</dbReference>
<dbReference type="SUPFAM" id="SSF51735">
    <property type="entry name" value="NAD(P)-binding Rossmann-fold domains"/>
    <property type="match status" value="1"/>
</dbReference>
<evidence type="ECO:0000256" key="1">
    <source>
        <dbReference type="ARBA" id="ARBA00023002"/>
    </source>
</evidence>
<sequence>MKLTNEGIKQKDAWLNADYQLPSYDREAMVERTQANPEWIHFGAGNLFKAFQANVVETLLNEGIMDKGIIAVEGFDTKILQNSREHDTLALLATLKSDGTADKVVIGSIAEADLLSCEHEEEFNRLKEIFRNPSLQMASFTITEKGYSLTNANNELLPAVQEDFNYGPAAPKSYMGKVVALLLERFHASKYPIAMVSMDNCSHNGDILKSAILPYAKAWEEKGFVPSEFVQYLSDENTVSFPWSMIDKITPRPDDAIGEIFKKDGIEDIEPFQTDRGSFVAPFVNAEETQYLVIEDKFPNGRPPLEKGGLIFTDRETVNKVETMKVTTCLNPLHTALAIFGCLLGYDRISEEMKDEDLVNLIKKIGYQEGLPVVTNPGILDPKEFIDTVIEVRFPNPFMPDAPQRIATDTSQKLSVRYGETIKSYAKDETLDLNDLEAIPLVFAGWIRYLMQINDEGTAFEASADPLLDELVPLVQNIQLGQKVNVEQLRPILENEKVFGINLIEYGLADKVVALFNEMNEKPGAIRQTLHEVVSK</sequence>
<comment type="caution">
    <text evidence="5">The sequence shown here is derived from an EMBL/GenBank/DDBJ whole genome shotgun (WGS) entry which is preliminary data.</text>
</comment>
<organism evidence="5 6">
    <name type="scientific">Dubosiella newyorkensis</name>
    <dbReference type="NCBI Taxonomy" id="1862672"/>
    <lineage>
        <taxon>Bacteria</taxon>
        <taxon>Bacillati</taxon>
        <taxon>Bacillota</taxon>
        <taxon>Erysipelotrichia</taxon>
        <taxon>Erysipelotrichales</taxon>
        <taxon>Erysipelotrichaceae</taxon>
        <taxon>Dubosiella</taxon>
    </lineage>
</organism>
<dbReference type="Gene3D" id="3.40.50.720">
    <property type="entry name" value="NAD(P)-binding Rossmann-like Domain"/>
    <property type="match status" value="1"/>
</dbReference>
<feature type="domain" description="Mannitol dehydrogenase N-terminal" evidence="3">
    <location>
        <begin position="40"/>
        <end position="307"/>
    </location>
</feature>
<evidence type="ECO:0000313" key="5">
    <source>
        <dbReference type="EMBL" id="OLU47820.1"/>
    </source>
</evidence>
<dbReference type="EMBL" id="MPKA01000035">
    <property type="protein sequence ID" value="OLU47820.1"/>
    <property type="molecule type" value="Genomic_DNA"/>
</dbReference>
<evidence type="ECO:0000259" key="3">
    <source>
        <dbReference type="Pfam" id="PF01232"/>
    </source>
</evidence>
<dbReference type="SUPFAM" id="SSF48179">
    <property type="entry name" value="6-phosphogluconate dehydrogenase C-terminal domain-like"/>
    <property type="match status" value="1"/>
</dbReference>
<dbReference type="OrthoDB" id="271711at2"/>
<evidence type="ECO:0000256" key="2">
    <source>
        <dbReference type="ARBA" id="ARBA00048615"/>
    </source>
</evidence>
<dbReference type="Proteomes" id="UP000186705">
    <property type="component" value="Unassembled WGS sequence"/>
</dbReference>
<keyword evidence="6" id="KW-1185">Reference proteome</keyword>
<protein>
    <submittedName>
        <fullName evidence="5">Mannitol dehydrogenase</fullName>
    </submittedName>
</protein>
<reference evidence="5 6" key="1">
    <citation type="submission" date="2016-11" db="EMBL/GenBank/DDBJ databases">
        <title>Description of two novel members of the family Erysipelotrichaceae: Ileibacterium lipovorans gen. nov., sp. nov. and Dubosiella newyorkensis, gen. nov., sp. nov.</title>
        <authorList>
            <person name="Cox L.M."/>
            <person name="Sohn J."/>
            <person name="Tyrrell K.L."/>
            <person name="Citron D.M."/>
            <person name="Lawson P.A."/>
            <person name="Patel N.B."/>
            <person name="Iizumi T."/>
            <person name="Perez-Perez G.I."/>
            <person name="Goldstein E.J."/>
            <person name="Blaser M.J."/>
        </authorList>
    </citation>
    <scope>NUCLEOTIDE SEQUENCE [LARGE SCALE GENOMIC DNA]</scope>
    <source>
        <strain evidence="5 6">NYU-BL-A4</strain>
    </source>
</reference>